<sequence>MKITEYTTGYLIPIKISIPLFSFETKFVYNIKSSLNLETFIDILLVEFKSSITRRTIKESSLKNVKELLKYQISHQIHYFNSLINNPRIRDTSYDVPLIISIEKESISIKENIVLPSFINYEIEIFCNDFCIENNVSTEFSGEMSFSLREQIMCFFANISQEMSENTSNAS</sequence>
<dbReference type="VEuPathDB" id="MicrosporidiaDB:CWI37_0080p0030"/>
<dbReference type="EMBL" id="PITJ01000080">
    <property type="protein sequence ID" value="TBU04849.1"/>
    <property type="molecule type" value="Genomic_DNA"/>
</dbReference>
<organism evidence="1 2">
    <name type="scientific">Hamiltosporidium tvaerminnensis</name>
    <dbReference type="NCBI Taxonomy" id="1176355"/>
    <lineage>
        <taxon>Eukaryota</taxon>
        <taxon>Fungi</taxon>
        <taxon>Fungi incertae sedis</taxon>
        <taxon>Microsporidia</taxon>
        <taxon>Dubosqiidae</taxon>
        <taxon>Hamiltosporidium</taxon>
    </lineage>
</organism>
<evidence type="ECO:0000313" key="2">
    <source>
        <dbReference type="Proteomes" id="UP000292362"/>
    </source>
</evidence>
<accession>A0A4Q9LAN4</accession>
<reference evidence="1 2" key="1">
    <citation type="submission" date="2017-12" db="EMBL/GenBank/DDBJ databases">
        <authorList>
            <person name="Pombert J.-F."/>
            <person name="Haag K.L."/>
            <person name="Ebert D."/>
        </authorList>
    </citation>
    <scope>NUCLEOTIDE SEQUENCE [LARGE SCALE GENOMIC DNA]</scope>
    <source>
        <strain evidence="1">FI-OER-3-3</strain>
    </source>
</reference>
<dbReference type="AlphaFoldDB" id="A0A4Q9LAN4"/>
<gene>
    <name evidence="1" type="ORF">CWI37_0080p0030</name>
</gene>
<protein>
    <submittedName>
        <fullName evidence="1">Uncharacterized protein</fullName>
    </submittedName>
</protein>
<name>A0A4Q9LAN4_9MICR</name>
<dbReference type="Proteomes" id="UP000292362">
    <property type="component" value="Unassembled WGS sequence"/>
</dbReference>
<proteinExistence type="predicted"/>
<evidence type="ECO:0000313" key="1">
    <source>
        <dbReference type="EMBL" id="TBU04849.1"/>
    </source>
</evidence>
<comment type="caution">
    <text evidence="1">The sequence shown here is derived from an EMBL/GenBank/DDBJ whole genome shotgun (WGS) entry which is preliminary data.</text>
</comment>